<gene>
    <name evidence="1" type="ORF">B296_00055484</name>
</gene>
<dbReference type="Proteomes" id="UP000287651">
    <property type="component" value="Unassembled WGS sequence"/>
</dbReference>
<organism evidence="1 2">
    <name type="scientific">Ensete ventricosum</name>
    <name type="common">Abyssinian banana</name>
    <name type="synonym">Musa ensete</name>
    <dbReference type="NCBI Taxonomy" id="4639"/>
    <lineage>
        <taxon>Eukaryota</taxon>
        <taxon>Viridiplantae</taxon>
        <taxon>Streptophyta</taxon>
        <taxon>Embryophyta</taxon>
        <taxon>Tracheophyta</taxon>
        <taxon>Spermatophyta</taxon>
        <taxon>Magnoliopsida</taxon>
        <taxon>Liliopsida</taxon>
        <taxon>Zingiberales</taxon>
        <taxon>Musaceae</taxon>
        <taxon>Ensete</taxon>
    </lineage>
</organism>
<protein>
    <submittedName>
        <fullName evidence="1">Uncharacterized protein</fullName>
    </submittedName>
</protein>
<evidence type="ECO:0000313" key="2">
    <source>
        <dbReference type="Proteomes" id="UP000287651"/>
    </source>
</evidence>
<dbReference type="AlphaFoldDB" id="A0A426XZC5"/>
<reference evidence="1 2" key="1">
    <citation type="journal article" date="2014" name="Agronomy (Basel)">
        <title>A Draft Genome Sequence for Ensete ventricosum, the Drought-Tolerant Tree Against Hunger.</title>
        <authorList>
            <person name="Harrison J."/>
            <person name="Moore K.A."/>
            <person name="Paszkiewicz K."/>
            <person name="Jones T."/>
            <person name="Grant M."/>
            <person name="Ambacheew D."/>
            <person name="Muzemil S."/>
            <person name="Studholme D.J."/>
        </authorList>
    </citation>
    <scope>NUCLEOTIDE SEQUENCE [LARGE SCALE GENOMIC DNA]</scope>
</reference>
<proteinExistence type="predicted"/>
<comment type="caution">
    <text evidence="1">The sequence shown here is derived from an EMBL/GenBank/DDBJ whole genome shotgun (WGS) entry which is preliminary data.</text>
</comment>
<accession>A0A426XZC5</accession>
<evidence type="ECO:0000313" key="1">
    <source>
        <dbReference type="EMBL" id="RRT44897.1"/>
    </source>
</evidence>
<sequence length="135" mass="15106">MLYQVGAAIVCLDHRELKFLWDWLLLDLWDEGRSFGGALPKLLLQPNELLWTSSIRRFISRSCTLSEFVELEERVSYLGMLRMEVLMVGACWPVAFPIGLEGSSGGGHWTSSSARCMTRGCPREGEASYCIGGEV</sequence>
<name>A0A426XZC5_ENSVE</name>
<dbReference type="EMBL" id="AMZH03016172">
    <property type="protein sequence ID" value="RRT44897.1"/>
    <property type="molecule type" value="Genomic_DNA"/>
</dbReference>